<dbReference type="EMBL" id="PVXO01000036">
    <property type="protein sequence ID" value="PRR78760.1"/>
    <property type="molecule type" value="Genomic_DNA"/>
</dbReference>
<dbReference type="OrthoDB" id="9812787at2"/>
<proteinExistence type="predicted"/>
<reference evidence="3 4" key="1">
    <citation type="submission" date="2018-03" db="EMBL/GenBank/DDBJ databases">
        <title>Genome sequence of Clostridium liquoris DSM 100320.</title>
        <authorList>
            <person name="Poehlein A."/>
            <person name="Daniel R."/>
        </authorList>
    </citation>
    <scope>NUCLEOTIDE SEQUENCE [LARGE SCALE GENOMIC DNA]</scope>
    <source>
        <strain evidence="3 4">DSM 100320</strain>
    </source>
</reference>
<evidence type="ECO:0000313" key="3">
    <source>
        <dbReference type="EMBL" id="PRR78760.1"/>
    </source>
</evidence>
<name>A0A2T0B4E2_9CLOT</name>
<evidence type="ECO:0000256" key="1">
    <source>
        <dbReference type="PROSITE-ProRule" id="PRU00182"/>
    </source>
</evidence>
<dbReference type="Gene3D" id="3.30.70.330">
    <property type="match status" value="1"/>
</dbReference>
<dbReference type="Gene3D" id="3.10.290.10">
    <property type="entry name" value="RNA-binding S4 domain"/>
    <property type="match status" value="1"/>
</dbReference>
<dbReference type="Pfam" id="PF17774">
    <property type="entry name" value="YlmH_RBD"/>
    <property type="match status" value="1"/>
</dbReference>
<organism evidence="3 4">
    <name type="scientific">Clostridium liquoris</name>
    <dbReference type="NCBI Taxonomy" id="1289519"/>
    <lineage>
        <taxon>Bacteria</taxon>
        <taxon>Bacillati</taxon>
        <taxon>Bacillota</taxon>
        <taxon>Clostridia</taxon>
        <taxon>Eubacteriales</taxon>
        <taxon>Clostridiaceae</taxon>
        <taxon>Clostridium</taxon>
    </lineage>
</organism>
<dbReference type="CDD" id="cd00165">
    <property type="entry name" value="S4"/>
    <property type="match status" value="1"/>
</dbReference>
<dbReference type="Proteomes" id="UP000239706">
    <property type="component" value="Unassembled WGS sequence"/>
</dbReference>
<dbReference type="PROSITE" id="PS50889">
    <property type="entry name" value="S4"/>
    <property type="match status" value="1"/>
</dbReference>
<dbReference type="SUPFAM" id="SSF55174">
    <property type="entry name" value="Alpha-L RNA-binding motif"/>
    <property type="match status" value="1"/>
</dbReference>
<comment type="caution">
    <text evidence="3">The sequence shown here is derived from an EMBL/GenBank/DDBJ whole genome shotgun (WGS) entry which is preliminary data.</text>
</comment>
<dbReference type="AlphaFoldDB" id="A0A2T0B4E2"/>
<dbReference type="InterPro" id="IPR036986">
    <property type="entry name" value="S4_RNA-bd_sf"/>
</dbReference>
<evidence type="ECO:0000313" key="4">
    <source>
        <dbReference type="Proteomes" id="UP000239706"/>
    </source>
</evidence>
<dbReference type="InterPro" id="IPR040591">
    <property type="entry name" value="RqcP2_RBD"/>
</dbReference>
<dbReference type="SMART" id="SM00363">
    <property type="entry name" value="S4"/>
    <property type="match status" value="1"/>
</dbReference>
<accession>A0A2T0B4E2</accession>
<keyword evidence="1" id="KW-0694">RNA-binding</keyword>
<gene>
    <name evidence="3" type="ORF">CLLI_13420</name>
</gene>
<protein>
    <recommendedName>
        <fullName evidence="2">RNA-binding S4 domain-containing protein</fullName>
    </recommendedName>
</protein>
<sequence length="257" mass="29544">MIDKKNFVDSIKYEDKNKISKLYDKILLCNKTGNTAFSDEFYPPNVWRSLEELQESIPVNIFSNGIFEGSERRIIAFSPDEIWHYPMELIKITNKSSFRTLCHRDYLGSIMALGIIREKFGDLILEDNKCYVPIQEELIEYVIYNLKNVGNCPCTVEIVDIYTEGLPKYNFEDLNIIASSNRIDCILSGITNLSRSKALDLISSGKVLIDYLPVKNKDKIVKEQSIITIRGFGKYKFIEVCGSTGSGRLRMLFKKFI</sequence>
<dbReference type="GO" id="GO:0003723">
    <property type="term" value="F:RNA binding"/>
    <property type="evidence" value="ECO:0007669"/>
    <property type="project" value="UniProtKB-KW"/>
</dbReference>
<dbReference type="InterPro" id="IPR002942">
    <property type="entry name" value="S4_RNA-bd"/>
</dbReference>
<feature type="domain" description="RNA-binding S4" evidence="2">
    <location>
        <begin position="181"/>
        <end position="239"/>
    </location>
</feature>
<dbReference type="RefSeq" id="WP_106063459.1">
    <property type="nucleotide sequence ID" value="NZ_PVXO01000036.1"/>
</dbReference>
<evidence type="ECO:0000259" key="2">
    <source>
        <dbReference type="SMART" id="SM00363"/>
    </source>
</evidence>
<keyword evidence="4" id="KW-1185">Reference proteome</keyword>
<dbReference type="InterPro" id="IPR012677">
    <property type="entry name" value="Nucleotide-bd_a/b_plait_sf"/>
</dbReference>